<feature type="compositionally biased region" description="Basic and acidic residues" evidence="1">
    <location>
        <begin position="127"/>
        <end position="138"/>
    </location>
</feature>
<dbReference type="AlphaFoldDB" id="A0A5D0TXB5"/>
<proteinExistence type="predicted"/>
<keyword evidence="3" id="KW-1185">Reference proteome</keyword>
<evidence type="ECO:0008006" key="4">
    <source>
        <dbReference type="Google" id="ProtNLM"/>
    </source>
</evidence>
<feature type="region of interest" description="Disordered" evidence="1">
    <location>
        <begin position="43"/>
        <end position="68"/>
    </location>
</feature>
<sequence>MSQAQKTDPAHRPRRRRIVGVPLAAAALAAALLEVAGCGGGGSSATNQAATSTVQSPSPTQTGAATGETIKTATVGNLGQILVDGEGRTVYLFEKDKGTTSSCSGSCAAVWPPVATSGQPKAGSGADAKKLGTTRRSDGSTQVTYGGHPIYYYAPDGTAPGSAKGQGLNQFGAKWYVLSASGNKVQSNGGGSNGGGY</sequence>
<dbReference type="PANTHER" id="PTHR39335">
    <property type="entry name" value="BLL4220 PROTEIN"/>
    <property type="match status" value="1"/>
</dbReference>
<organism evidence="2 3">
    <name type="scientific">Actinomadura syzygii</name>
    <dbReference type="NCBI Taxonomy" id="1427538"/>
    <lineage>
        <taxon>Bacteria</taxon>
        <taxon>Bacillati</taxon>
        <taxon>Actinomycetota</taxon>
        <taxon>Actinomycetes</taxon>
        <taxon>Streptosporangiales</taxon>
        <taxon>Thermomonosporaceae</taxon>
        <taxon>Actinomadura</taxon>
    </lineage>
</organism>
<feature type="compositionally biased region" description="Low complexity" evidence="1">
    <location>
        <begin position="51"/>
        <end position="62"/>
    </location>
</feature>
<comment type="caution">
    <text evidence="2">The sequence shown here is derived from an EMBL/GenBank/DDBJ whole genome shotgun (WGS) entry which is preliminary data.</text>
</comment>
<dbReference type="EMBL" id="VSFF01000013">
    <property type="protein sequence ID" value="TYC10006.1"/>
    <property type="molecule type" value="Genomic_DNA"/>
</dbReference>
<dbReference type="Pfam" id="PF03640">
    <property type="entry name" value="Lipoprotein_15"/>
    <property type="match status" value="2"/>
</dbReference>
<dbReference type="Proteomes" id="UP000322634">
    <property type="component" value="Unassembled WGS sequence"/>
</dbReference>
<dbReference type="PANTHER" id="PTHR39335:SF1">
    <property type="entry name" value="BLL4220 PROTEIN"/>
    <property type="match status" value="1"/>
</dbReference>
<evidence type="ECO:0000313" key="3">
    <source>
        <dbReference type="Proteomes" id="UP000322634"/>
    </source>
</evidence>
<dbReference type="OrthoDB" id="597632at2"/>
<reference evidence="2 3" key="1">
    <citation type="submission" date="2019-08" db="EMBL/GenBank/DDBJ databases">
        <title>Actinomadura sp. nov. CYP1-5 isolated from mountain soil.</title>
        <authorList>
            <person name="Songsumanus A."/>
            <person name="Kuncharoen N."/>
            <person name="Kudo T."/>
            <person name="Yuki M."/>
            <person name="Igarashi Y."/>
            <person name="Tanasupawat S."/>
        </authorList>
    </citation>
    <scope>NUCLEOTIDE SEQUENCE [LARGE SCALE GENOMIC DNA]</scope>
    <source>
        <strain evidence="2 3">GKU157</strain>
    </source>
</reference>
<gene>
    <name evidence="2" type="ORF">FXF65_33450</name>
</gene>
<feature type="region of interest" description="Disordered" evidence="1">
    <location>
        <begin position="116"/>
        <end position="142"/>
    </location>
</feature>
<accession>A0A5D0TXB5</accession>
<dbReference type="InterPro" id="IPR005297">
    <property type="entry name" value="Lipoprotein_repeat"/>
</dbReference>
<evidence type="ECO:0000313" key="2">
    <source>
        <dbReference type="EMBL" id="TYC10006.1"/>
    </source>
</evidence>
<dbReference type="RefSeq" id="WP_148354054.1">
    <property type="nucleotide sequence ID" value="NZ_JBHSBF010000005.1"/>
</dbReference>
<protein>
    <recommendedName>
        <fullName evidence="4">Lipoprotein</fullName>
    </recommendedName>
</protein>
<dbReference type="GO" id="GO:0043448">
    <property type="term" value="P:alkane catabolic process"/>
    <property type="evidence" value="ECO:0007669"/>
    <property type="project" value="TreeGrafter"/>
</dbReference>
<evidence type="ECO:0000256" key="1">
    <source>
        <dbReference type="SAM" id="MobiDB-lite"/>
    </source>
</evidence>
<name>A0A5D0TXB5_9ACTN</name>